<dbReference type="PRINTS" id="PR00314">
    <property type="entry name" value="CLATHRINADPT"/>
</dbReference>
<keyword evidence="11" id="KW-1185">Reference proteome</keyword>
<dbReference type="GO" id="GO:0006886">
    <property type="term" value="P:intracellular protein transport"/>
    <property type="evidence" value="ECO:0007669"/>
    <property type="project" value="UniProtKB-UniRule"/>
</dbReference>
<dbReference type="Pfam" id="PF00928">
    <property type="entry name" value="Adap_comp_sub"/>
    <property type="match status" value="1"/>
</dbReference>
<evidence type="ECO:0000256" key="5">
    <source>
        <dbReference type="ARBA" id="ARBA00023136"/>
    </source>
</evidence>
<dbReference type="Proteomes" id="UP000054266">
    <property type="component" value="Unassembled WGS sequence"/>
</dbReference>
<dbReference type="FunFam" id="3.30.450.60:FF:000006">
    <property type="entry name" value="AP-1 complex subunit mu-1 isoform 1"/>
    <property type="match status" value="1"/>
</dbReference>
<dbReference type="STRING" id="5601.A0A0D2G908"/>
<dbReference type="PROSITE" id="PS51072">
    <property type="entry name" value="MHD"/>
    <property type="match status" value="1"/>
</dbReference>
<evidence type="ECO:0000256" key="7">
    <source>
        <dbReference type="PIRNR" id="PIRNR005992"/>
    </source>
</evidence>
<keyword evidence="4 7" id="KW-0653">Protein transport</keyword>
<dbReference type="CDD" id="cd14835">
    <property type="entry name" value="AP1_Mu_N"/>
    <property type="match status" value="1"/>
</dbReference>
<name>A0A0D2G908_9EURO</name>
<keyword evidence="3 7" id="KW-0813">Transport</keyword>
<evidence type="ECO:0000313" key="11">
    <source>
        <dbReference type="Proteomes" id="UP000054266"/>
    </source>
</evidence>
<proteinExistence type="inferred from homology"/>
<evidence type="ECO:0000256" key="4">
    <source>
        <dbReference type="ARBA" id="ARBA00022927"/>
    </source>
</evidence>
<dbReference type="GO" id="GO:0016192">
    <property type="term" value="P:vesicle-mediated transport"/>
    <property type="evidence" value="ECO:0007669"/>
    <property type="project" value="InterPro"/>
</dbReference>
<dbReference type="InterPro" id="IPR022775">
    <property type="entry name" value="AP_mu_sigma_su"/>
</dbReference>
<dbReference type="GO" id="GO:0030131">
    <property type="term" value="C:clathrin adaptor complex"/>
    <property type="evidence" value="ECO:0007669"/>
    <property type="project" value="UniProtKB-UniRule"/>
</dbReference>
<comment type="similarity">
    <text evidence="2 7">Belongs to the adaptor complexes medium subunit family.</text>
</comment>
<dbReference type="EMBL" id="KN846958">
    <property type="protein sequence ID" value="KIW68394.1"/>
    <property type="molecule type" value="Genomic_DNA"/>
</dbReference>
<dbReference type="HOGENOM" id="CLU_026996_0_0_1"/>
<keyword evidence="5" id="KW-0472">Membrane</keyword>
<keyword evidence="6" id="KW-0968">Cytoplasmic vesicle</keyword>
<evidence type="ECO:0000256" key="6">
    <source>
        <dbReference type="ARBA" id="ARBA00023329"/>
    </source>
</evidence>
<evidence type="ECO:0000256" key="8">
    <source>
        <dbReference type="SAM" id="MobiDB-lite"/>
    </source>
</evidence>
<organism evidence="10 11">
    <name type="scientific">Phialophora macrospora</name>
    <dbReference type="NCBI Taxonomy" id="1851006"/>
    <lineage>
        <taxon>Eukaryota</taxon>
        <taxon>Fungi</taxon>
        <taxon>Dikarya</taxon>
        <taxon>Ascomycota</taxon>
        <taxon>Pezizomycotina</taxon>
        <taxon>Eurotiomycetes</taxon>
        <taxon>Chaetothyriomycetidae</taxon>
        <taxon>Chaetothyriales</taxon>
        <taxon>Herpotrichiellaceae</taxon>
        <taxon>Phialophora</taxon>
    </lineage>
</organism>
<dbReference type="GO" id="GO:0030665">
    <property type="term" value="C:clathrin-coated vesicle membrane"/>
    <property type="evidence" value="ECO:0007669"/>
    <property type="project" value="UniProtKB-SubCell"/>
</dbReference>
<feature type="domain" description="MHD" evidence="9">
    <location>
        <begin position="167"/>
        <end position="441"/>
    </location>
</feature>
<dbReference type="Pfam" id="PF01217">
    <property type="entry name" value="Clat_adaptor_s"/>
    <property type="match status" value="1"/>
</dbReference>
<evidence type="ECO:0000256" key="2">
    <source>
        <dbReference type="ARBA" id="ARBA00005324"/>
    </source>
</evidence>
<dbReference type="PIRSF" id="PIRSF005992">
    <property type="entry name" value="Clathrin_mu"/>
    <property type="match status" value="1"/>
</dbReference>
<evidence type="ECO:0000259" key="9">
    <source>
        <dbReference type="PROSITE" id="PS51072"/>
    </source>
</evidence>
<evidence type="ECO:0000256" key="1">
    <source>
        <dbReference type="ARBA" id="ARBA00004640"/>
    </source>
</evidence>
<gene>
    <name evidence="10" type="ORF">PV04_04345</name>
</gene>
<dbReference type="InterPro" id="IPR050431">
    <property type="entry name" value="Adaptor_comp_med_subunit"/>
</dbReference>
<evidence type="ECO:0000256" key="3">
    <source>
        <dbReference type="ARBA" id="ARBA00022448"/>
    </source>
</evidence>
<accession>A0A0D2G908</accession>
<dbReference type="AlphaFoldDB" id="A0A0D2G908"/>
<feature type="compositionally biased region" description="Gly residues" evidence="8">
    <location>
        <begin position="373"/>
        <end position="386"/>
    </location>
</feature>
<dbReference type="InterPro" id="IPR018240">
    <property type="entry name" value="Clathrin_mu_CS"/>
</dbReference>
<dbReference type="Gene3D" id="3.30.450.60">
    <property type="match status" value="1"/>
</dbReference>
<feature type="region of interest" description="Disordered" evidence="8">
    <location>
        <begin position="367"/>
        <end position="386"/>
    </location>
</feature>
<evidence type="ECO:0000313" key="10">
    <source>
        <dbReference type="EMBL" id="KIW68394.1"/>
    </source>
</evidence>
<comment type="subcellular location">
    <subcellularLocation>
        <location evidence="1">Cytoplasmic vesicle</location>
        <location evidence="1">Clathrin-coated vesicle membrane</location>
    </subcellularLocation>
</comment>
<dbReference type="Gene3D" id="2.60.40.1170">
    <property type="entry name" value="Mu homology domain, subdomain B"/>
    <property type="match status" value="2"/>
</dbReference>
<dbReference type="SUPFAM" id="SSF49447">
    <property type="entry name" value="Second domain of Mu2 adaptin subunit (ap50) of ap2 adaptor"/>
    <property type="match status" value="1"/>
</dbReference>
<dbReference type="InterPro" id="IPR001392">
    <property type="entry name" value="Clathrin_mu"/>
</dbReference>
<sequence>MASAIFFLDLKGKTLLARNYRGDIPMSAVEKFPILLSEAEEESSAVPPCFSDEGINYLYIRHNNLYLLALTKRNTNAAEILLFLHKIVEVFTEYFKELEEESIRDNFVIIYELLDEMMDFGYPQTTESKILQEYITQESHKLEVQARPPIAVTNAVSWRSEGIRYRKNEVFLDVIESLNLLVSASGNVLRSEILGAIKMKCYLSGMPELRLGLNDKVMFETTGRATRGKAVEMEDVKFHQCVRLSRFENDRTISFIPPDGEFELMSYRLNTAVKPLIWVECVVESHSGSRIEYMLKARAQFKRRSTANNVEITIPVPDDADSPRFRTNVGSVHYAPEKSAIVWKIKQFGGSKEFLMRAELGLPSVKGDDERGGGMTGGFGGSMGGIGEGKSKRPINVKFEIPYFTTSGIQVRYLKIIEPKLQYPSLPWVRYITQSGDIAVRLPDVQTG</sequence>
<protein>
    <submittedName>
        <fullName evidence="10">AP-1 complex subunit mu-1</fullName>
    </submittedName>
</protein>
<dbReference type="InterPro" id="IPR036168">
    <property type="entry name" value="AP2_Mu_C_sf"/>
</dbReference>
<dbReference type="InterPro" id="IPR011012">
    <property type="entry name" value="Longin-like_dom_sf"/>
</dbReference>
<reference evidence="10 11" key="1">
    <citation type="submission" date="2015-01" db="EMBL/GenBank/DDBJ databases">
        <title>The Genome Sequence of Capronia semiimmersa CBS27337.</title>
        <authorList>
            <consortium name="The Broad Institute Genomics Platform"/>
            <person name="Cuomo C."/>
            <person name="de Hoog S."/>
            <person name="Gorbushina A."/>
            <person name="Stielow B."/>
            <person name="Teixiera M."/>
            <person name="Abouelleil A."/>
            <person name="Chapman S.B."/>
            <person name="Priest M."/>
            <person name="Young S.K."/>
            <person name="Wortman J."/>
            <person name="Nusbaum C."/>
            <person name="Birren B."/>
        </authorList>
    </citation>
    <scope>NUCLEOTIDE SEQUENCE [LARGE SCALE GENOMIC DNA]</scope>
    <source>
        <strain evidence="10 11">CBS 27337</strain>
    </source>
</reference>
<dbReference type="CDD" id="cd09250">
    <property type="entry name" value="AP-1_Mu1_Cterm"/>
    <property type="match status" value="1"/>
</dbReference>
<dbReference type="PANTHER" id="PTHR10529">
    <property type="entry name" value="AP COMPLEX SUBUNIT MU"/>
    <property type="match status" value="1"/>
</dbReference>
<dbReference type="PROSITE" id="PS00991">
    <property type="entry name" value="CLAT_ADAPTOR_M_2"/>
    <property type="match status" value="1"/>
</dbReference>
<dbReference type="PROSITE" id="PS00990">
    <property type="entry name" value="CLAT_ADAPTOR_M_1"/>
    <property type="match status" value="1"/>
</dbReference>
<dbReference type="SUPFAM" id="SSF64356">
    <property type="entry name" value="SNARE-like"/>
    <property type="match status" value="1"/>
</dbReference>
<dbReference type="InterPro" id="IPR028565">
    <property type="entry name" value="MHD"/>
</dbReference>